<dbReference type="STRING" id="1121881.SAMN02745225_00024"/>
<dbReference type="EMBL" id="FQUL01000001">
    <property type="protein sequence ID" value="SHE27122.1"/>
    <property type="molecule type" value="Genomic_DNA"/>
</dbReference>
<dbReference type="RefSeq" id="WP_178138641.1">
    <property type="nucleotide sequence ID" value="NZ_FQUL01000001.1"/>
</dbReference>
<dbReference type="PANTHER" id="PTHR10151">
    <property type="entry name" value="ECTONUCLEOTIDE PYROPHOSPHATASE/PHOSPHODIESTERASE"/>
    <property type="match status" value="1"/>
</dbReference>
<dbReference type="Pfam" id="PF01663">
    <property type="entry name" value="Phosphodiest"/>
    <property type="match status" value="1"/>
</dbReference>
<dbReference type="InterPro" id="IPR002591">
    <property type="entry name" value="Phosphodiest/P_Trfase"/>
</dbReference>
<name>A0A1M4S4H6_9ACTN</name>
<dbReference type="SUPFAM" id="SSF53649">
    <property type="entry name" value="Alkaline phosphatase-like"/>
    <property type="match status" value="1"/>
</dbReference>
<organism evidence="1 2">
    <name type="scientific">Ferrithrix thermotolerans DSM 19514</name>
    <dbReference type="NCBI Taxonomy" id="1121881"/>
    <lineage>
        <taxon>Bacteria</taxon>
        <taxon>Bacillati</taxon>
        <taxon>Actinomycetota</taxon>
        <taxon>Acidimicrobiia</taxon>
        <taxon>Acidimicrobiales</taxon>
        <taxon>Acidimicrobiaceae</taxon>
        <taxon>Ferrithrix</taxon>
    </lineage>
</organism>
<dbReference type="InterPro" id="IPR017850">
    <property type="entry name" value="Alkaline_phosphatase_core_sf"/>
</dbReference>
<dbReference type="PANTHER" id="PTHR10151:SF120">
    <property type="entry name" value="BIS(5'-ADENOSYL)-TRIPHOSPHATASE"/>
    <property type="match status" value="1"/>
</dbReference>
<reference evidence="2" key="1">
    <citation type="submission" date="2016-11" db="EMBL/GenBank/DDBJ databases">
        <authorList>
            <person name="Varghese N."/>
            <person name="Submissions S."/>
        </authorList>
    </citation>
    <scope>NUCLEOTIDE SEQUENCE [LARGE SCALE GENOMIC DNA]</scope>
    <source>
        <strain evidence="2">DSM 19514</strain>
    </source>
</reference>
<protein>
    <submittedName>
        <fullName evidence="1">Type I phosphodiesterase / nucleotide pyrophosphatase</fullName>
    </submittedName>
</protein>
<evidence type="ECO:0000313" key="1">
    <source>
        <dbReference type="EMBL" id="SHE27122.1"/>
    </source>
</evidence>
<keyword evidence="2" id="KW-1185">Reference proteome</keyword>
<evidence type="ECO:0000313" key="2">
    <source>
        <dbReference type="Proteomes" id="UP000184295"/>
    </source>
</evidence>
<dbReference type="Gene3D" id="3.40.720.10">
    <property type="entry name" value="Alkaline Phosphatase, subunit A"/>
    <property type="match status" value="1"/>
</dbReference>
<gene>
    <name evidence="1" type="ORF">SAMN02745225_00024</name>
</gene>
<accession>A0A1M4S4H6</accession>
<dbReference type="Proteomes" id="UP000184295">
    <property type="component" value="Unassembled WGS sequence"/>
</dbReference>
<dbReference type="GO" id="GO:0016787">
    <property type="term" value="F:hydrolase activity"/>
    <property type="evidence" value="ECO:0007669"/>
    <property type="project" value="UniProtKB-ARBA"/>
</dbReference>
<proteinExistence type="predicted"/>
<dbReference type="AlphaFoldDB" id="A0A1M4S4H6"/>
<sequence length="389" mass="43365">MSDEFVVPDYQGRCITNLVPSIYRSLASSLDPSFAGKVDDLLKREGIGESQAGSILPETLDGIDSVVLLVLDGLGYRQLIDRVGQLEHIAQMKLEMVHSVAPTTTACALTSLTTGLAPSRHGLVGYRMRIGSAAIMNTLKWATDRDCSVKVPEPKTLQPHEPFFGLRPMVVTKALYDNTGFTKAHLRNVRTRYWRTLSQIVSTVADLRKENERFIYLYYEGLDTTAHEYGLGDHYERELEFIDYLVGQLMKVIGKNTALLITADHGQVEVLDPPIHLHSEILSKVLYQSGEGRFRWLHLKVGKTDEVASLCERYYGDLCRVLTREEMLEAKLLGPSMQPEVALRLGDVALIATKPVAFYDPCDTGPFELVCRHGALTAEEIEVPLLSSV</sequence>